<dbReference type="PROSITE" id="PS50053">
    <property type="entry name" value="UBIQUITIN_2"/>
    <property type="match status" value="1"/>
</dbReference>
<name>A0A131YQ30_RHIAP</name>
<dbReference type="InterPro" id="IPR000626">
    <property type="entry name" value="Ubiquitin-like_dom"/>
</dbReference>
<dbReference type="InterPro" id="IPR015940">
    <property type="entry name" value="UBA"/>
</dbReference>
<reference evidence="3" key="1">
    <citation type="journal article" date="2016" name="Ticks Tick Borne Dis.">
        <title>De novo assembly and annotation of the salivary gland transcriptome of Rhipicephalus appendiculatus male and female ticks during blood feeding.</title>
        <authorList>
            <person name="de Castro M.H."/>
            <person name="de Klerk D."/>
            <person name="Pienaar R."/>
            <person name="Latif A.A."/>
            <person name="Rees D.J."/>
            <person name="Mans B.J."/>
        </authorList>
    </citation>
    <scope>NUCLEOTIDE SEQUENCE</scope>
    <source>
        <tissue evidence="3">Salivary glands</tissue>
    </source>
</reference>
<dbReference type="InterPro" id="IPR009060">
    <property type="entry name" value="UBA-like_sf"/>
</dbReference>
<dbReference type="EMBL" id="GEDV01008556">
    <property type="protein sequence ID" value="JAP80001.1"/>
    <property type="molecule type" value="Transcribed_RNA"/>
</dbReference>
<dbReference type="CDD" id="cd14270">
    <property type="entry name" value="UBA"/>
    <property type="match status" value="1"/>
</dbReference>
<sequence>MEAMDDQIVSRIRKKLNDESVKLWLPPFTVDDKEGTIPDTLVVRYATELQLDPSVVLAALKHLRCHAVAKLAANRKYQSTGVATLRVRVVNTRQQPRKDFELIEVVLQESGRKLREIVASMCGMDPSMVKLISGGRVIQDDSSLQDQGIRHNGQLMALVLVETADEARERERQEVELNKIREDAGLLSSVDSDDPSSRYYMQIADQTGKPISLPLAEKKALGVAMVLHEKGRAALKRKKYSEALLLLLEADKEFRTCNSELLTNVDNYALLCLDIAWCYLSLRSVDQLFDAEARLKECENGFRRSYGENLERLTAIKGGTNKEAALFCRLHLLQGIVAFHQEHYPQARQYLQKAATLVSQLKLDDSKLAQVMAMGFSESVARLALRSVGGDVDLAVQHIITRQDEKKAQLEKEKEERKLKLRKRSLGKTCNGEWVSVENYDALKAMGFPATNARHALQQANNDINGALQILQQPLQQEQQLPTAASGTSVASSSSAAQSVLGVNQAVWAQLAQQSISTDMWATLTRLGIDFEVVCEALCRNNGDVDATLSELLGDSENADDEKERDAMQRLAHDISVNEEDFLDVSLDEEFSYLKEYEAKLASLGH</sequence>
<accession>A0A131YQ30</accession>
<dbReference type="Gene3D" id="1.10.8.10">
    <property type="entry name" value="DNA helicase RuvA subunit, C-terminal domain"/>
    <property type="match status" value="2"/>
</dbReference>
<dbReference type="SUPFAM" id="SSF46934">
    <property type="entry name" value="UBA-like"/>
    <property type="match status" value="2"/>
</dbReference>
<dbReference type="InterPro" id="IPR039749">
    <property type="entry name" value="NUB1"/>
</dbReference>
<dbReference type="Pfam" id="PF18037">
    <property type="entry name" value="Ubiquitin_5"/>
    <property type="match status" value="1"/>
</dbReference>
<dbReference type="PROSITE" id="PS50030">
    <property type="entry name" value="UBA"/>
    <property type="match status" value="1"/>
</dbReference>
<dbReference type="SMART" id="SM00165">
    <property type="entry name" value="UBA"/>
    <property type="match status" value="3"/>
</dbReference>
<protein>
    <submittedName>
        <fullName evidence="3">Adaptor protein nub1</fullName>
    </submittedName>
</protein>
<evidence type="ECO:0000259" key="2">
    <source>
        <dbReference type="PROSITE" id="PS50053"/>
    </source>
</evidence>
<dbReference type="Gene3D" id="3.10.20.90">
    <property type="entry name" value="Phosphatidylinositol 3-kinase Catalytic Subunit, Chain A, domain 1"/>
    <property type="match status" value="1"/>
</dbReference>
<organism evidence="3">
    <name type="scientific">Rhipicephalus appendiculatus</name>
    <name type="common">Brown ear tick</name>
    <dbReference type="NCBI Taxonomy" id="34631"/>
    <lineage>
        <taxon>Eukaryota</taxon>
        <taxon>Metazoa</taxon>
        <taxon>Ecdysozoa</taxon>
        <taxon>Arthropoda</taxon>
        <taxon>Chelicerata</taxon>
        <taxon>Arachnida</taxon>
        <taxon>Acari</taxon>
        <taxon>Parasitiformes</taxon>
        <taxon>Ixodida</taxon>
        <taxon>Ixodoidea</taxon>
        <taxon>Ixodidae</taxon>
        <taxon>Rhipicephalinae</taxon>
        <taxon>Rhipicephalus</taxon>
        <taxon>Rhipicephalus</taxon>
    </lineage>
</organism>
<dbReference type="InterPro" id="IPR029071">
    <property type="entry name" value="Ubiquitin-like_domsf"/>
</dbReference>
<dbReference type="CDD" id="cd17062">
    <property type="entry name" value="Ubl_NUB1"/>
    <property type="match status" value="1"/>
</dbReference>
<dbReference type="PANTHER" id="PTHR12948">
    <property type="entry name" value="NEDD8 ULTIMATE BUSTER-1 BS4 PROTEIN"/>
    <property type="match status" value="1"/>
</dbReference>
<feature type="domain" description="Ubiquitin-like" evidence="2">
    <location>
        <begin position="83"/>
        <end position="159"/>
    </location>
</feature>
<dbReference type="InterPro" id="IPR011990">
    <property type="entry name" value="TPR-like_helical_dom_sf"/>
</dbReference>
<proteinExistence type="predicted"/>
<dbReference type="InterPro" id="IPR041207">
    <property type="entry name" value="NUB1_ubiquitin-like_dom"/>
</dbReference>
<feature type="domain" description="UBA" evidence="1">
    <location>
        <begin position="362"/>
        <end position="402"/>
    </location>
</feature>
<dbReference type="Gene3D" id="1.25.40.10">
    <property type="entry name" value="Tetratricopeptide repeat domain"/>
    <property type="match status" value="1"/>
</dbReference>
<dbReference type="InterPro" id="IPR058666">
    <property type="entry name" value="SASH1/NUB1_homeodomain"/>
</dbReference>
<evidence type="ECO:0000313" key="3">
    <source>
        <dbReference type="EMBL" id="JAP80001.1"/>
    </source>
</evidence>
<dbReference type="GO" id="GO:2000058">
    <property type="term" value="P:regulation of ubiquitin-dependent protein catabolic process"/>
    <property type="evidence" value="ECO:0007669"/>
    <property type="project" value="TreeGrafter"/>
</dbReference>
<dbReference type="PANTHER" id="PTHR12948:SF3">
    <property type="entry name" value="NEDD8 ULTIMATE BUSTER 1"/>
    <property type="match status" value="1"/>
</dbReference>
<dbReference type="SUPFAM" id="SSF54236">
    <property type="entry name" value="Ubiquitin-like"/>
    <property type="match status" value="1"/>
</dbReference>
<dbReference type="Pfam" id="PF00627">
    <property type="entry name" value="UBA"/>
    <property type="match status" value="1"/>
</dbReference>
<evidence type="ECO:0000259" key="1">
    <source>
        <dbReference type="PROSITE" id="PS50030"/>
    </source>
</evidence>
<dbReference type="SUPFAM" id="SSF48452">
    <property type="entry name" value="TPR-like"/>
    <property type="match status" value="1"/>
</dbReference>
<dbReference type="AlphaFoldDB" id="A0A131YQ30"/>
<dbReference type="Pfam" id="PF26285">
    <property type="entry name" value="SASH1_Homeodomain"/>
    <property type="match status" value="1"/>
</dbReference>
<dbReference type="CDD" id="cd14291">
    <property type="entry name" value="UBA1_NUB1_like"/>
    <property type="match status" value="1"/>
</dbReference>